<sequence length="131" mass="13276">MLGAVYASISLGRQLSATGSTKTMGRAILENENFVPALVRFVSVDIVPDANVSCSEPYLGGCGAGAGSGAVGALQGVVSRLLLPRGPCGARRALAALAALWRPAAPPPRALDLHAALLRAAHSLLPALLPE</sequence>
<proteinExistence type="predicted"/>
<keyword evidence="2" id="KW-1185">Reference proteome</keyword>
<dbReference type="Proteomes" id="UP000324832">
    <property type="component" value="Unassembled WGS sequence"/>
</dbReference>
<organism evidence="1 2">
    <name type="scientific">Leptidea sinapis</name>
    <dbReference type="NCBI Taxonomy" id="189913"/>
    <lineage>
        <taxon>Eukaryota</taxon>
        <taxon>Metazoa</taxon>
        <taxon>Ecdysozoa</taxon>
        <taxon>Arthropoda</taxon>
        <taxon>Hexapoda</taxon>
        <taxon>Insecta</taxon>
        <taxon>Pterygota</taxon>
        <taxon>Neoptera</taxon>
        <taxon>Endopterygota</taxon>
        <taxon>Lepidoptera</taxon>
        <taxon>Glossata</taxon>
        <taxon>Ditrysia</taxon>
        <taxon>Papilionoidea</taxon>
        <taxon>Pieridae</taxon>
        <taxon>Dismorphiinae</taxon>
        <taxon>Leptidea</taxon>
    </lineage>
</organism>
<reference evidence="1 2" key="1">
    <citation type="submission" date="2017-07" db="EMBL/GenBank/DDBJ databases">
        <authorList>
            <person name="Talla V."/>
            <person name="Backstrom N."/>
        </authorList>
    </citation>
    <scope>NUCLEOTIDE SEQUENCE [LARGE SCALE GENOMIC DNA]</scope>
</reference>
<evidence type="ECO:0000313" key="1">
    <source>
        <dbReference type="EMBL" id="VVD04815.1"/>
    </source>
</evidence>
<evidence type="ECO:0000313" key="2">
    <source>
        <dbReference type="Proteomes" id="UP000324832"/>
    </source>
</evidence>
<accession>A0A5E4R4V4</accession>
<gene>
    <name evidence="1" type="ORF">LSINAPIS_LOCUS14493</name>
</gene>
<dbReference type="EMBL" id="FZQP02006898">
    <property type="protein sequence ID" value="VVD04815.1"/>
    <property type="molecule type" value="Genomic_DNA"/>
</dbReference>
<feature type="non-terminal residue" evidence="1">
    <location>
        <position position="131"/>
    </location>
</feature>
<dbReference type="AlphaFoldDB" id="A0A5E4R4V4"/>
<name>A0A5E4R4V4_9NEOP</name>
<protein>
    <submittedName>
        <fullName evidence="1">Uncharacterized protein</fullName>
    </submittedName>
</protein>